<dbReference type="EMBL" id="MBFR01000159">
    <property type="protein sequence ID" value="PVU92512.1"/>
    <property type="molecule type" value="Genomic_DNA"/>
</dbReference>
<gene>
    <name evidence="3" type="ORF">BB561_003770</name>
</gene>
<comment type="caution">
    <text evidence="3">The sequence shown here is derived from an EMBL/GenBank/DDBJ whole genome shotgun (WGS) entry which is preliminary data.</text>
</comment>
<evidence type="ECO:0000313" key="3">
    <source>
        <dbReference type="EMBL" id="PVU92512.1"/>
    </source>
</evidence>
<organism evidence="3 4">
    <name type="scientific">Smittium simulii</name>
    <dbReference type="NCBI Taxonomy" id="133385"/>
    <lineage>
        <taxon>Eukaryota</taxon>
        <taxon>Fungi</taxon>
        <taxon>Fungi incertae sedis</taxon>
        <taxon>Zoopagomycota</taxon>
        <taxon>Kickxellomycotina</taxon>
        <taxon>Harpellomycetes</taxon>
        <taxon>Harpellales</taxon>
        <taxon>Legeriomycetaceae</taxon>
        <taxon>Smittium</taxon>
    </lineage>
</organism>
<keyword evidence="4" id="KW-1185">Reference proteome</keyword>
<feature type="transmembrane region" description="Helical" evidence="2">
    <location>
        <begin position="64"/>
        <end position="85"/>
    </location>
</feature>
<feature type="region of interest" description="Disordered" evidence="1">
    <location>
        <begin position="118"/>
        <end position="141"/>
    </location>
</feature>
<evidence type="ECO:0000256" key="2">
    <source>
        <dbReference type="SAM" id="Phobius"/>
    </source>
</evidence>
<feature type="compositionally biased region" description="Basic and acidic residues" evidence="1">
    <location>
        <begin position="127"/>
        <end position="141"/>
    </location>
</feature>
<keyword evidence="2" id="KW-1133">Transmembrane helix</keyword>
<sequence length="309" mass="34367">MSNPALNSFYKKPILVFESHPAKYIKIVKLGSIYASMVTSSMTAVLGIGTNLGIPSLMAVEAPIIGLVLATFASLSSSSLLYFAFRPFASKIILEQNDQVTNAIENKTAHSDINTIDAKKPSQNITKEGKADTKPLESEEKKLPNFKNIHKATIAAFKKQNNIDSKIINTQYSPGASEELEDTVTVGPYNINNTKQFILLNKYTKLSILTPTLSGVNYVTTKVQISDIRLAPGNQYFKNWYIVSNDSHVHPSDKIPTEKTIFKSLTALFKKKFQKKLVEFTVMPNFSLNKQEQQVMSQIIKLIGLNSKK</sequence>
<dbReference type="AlphaFoldDB" id="A0A2T9YJJ3"/>
<evidence type="ECO:0000256" key="1">
    <source>
        <dbReference type="SAM" id="MobiDB-lite"/>
    </source>
</evidence>
<protein>
    <submittedName>
        <fullName evidence="3">Uncharacterized protein</fullName>
    </submittedName>
</protein>
<keyword evidence="2" id="KW-0472">Membrane</keyword>
<name>A0A2T9YJJ3_9FUNG</name>
<reference evidence="3 4" key="1">
    <citation type="journal article" date="2018" name="MBio">
        <title>Comparative Genomics Reveals the Core Gene Toolbox for the Fungus-Insect Symbiosis.</title>
        <authorList>
            <person name="Wang Y."/>
            <person name="Stata M."/>
            <person name="Wang W."/>
            <person name="Stajich J.E."/>
            <person name="White M.M."/>
            <person name="Moncalvo J.M."/>
        </authorList>
    </citation>
    <scope>NUCLEOTIDE SEQUENCE [LARGE SCALE GENOMIC DNA]</scope>
    <source>
        <strain evidence="3 4">SWE-8-4</strain>
    </source>
</reference>
<keyword evidence="2" id="KW-0812">Transmembrane</keyword>
<proteinExistence type="predicted"/>
<accession>A0A2T9YJJ3</accession>
<dbReference type="Proteomes" id="UP000245383">
    <property type="component" value="Unassembled WGS sequence"/>
</dbReference>
<evidence type="ECO:0000313" key="4">
    <source>
        <dbReference type="Proteomes" id="UP000245383"/>
    </source>
</evidence>
<feature type="transmembrane region" description="Helical" evidence="2">
    <location>
        <begin position="33"/>
        <end position="52"/>
    </location>
</feature>